<keyword evidence="3" id="KW-1185">Reference proteome</keyword>
<protein>
    <submittedName>
        <fullName evidence="2">Uncharacterized protein</fullName>
    </submittedName>
</protein>
<name>B0MVQ2_9BACT</name>
<dbReference type="AlphaFoldDB" id="B0MVQ2"/>
<proteinExistence type="predicted"/>
<gene>
    <name evidence="2" type="ORF">ALIPUT_01213</name>
</gene>
<keyword evidence="1" id="KW-0472">Membrane</keyword>
<accession>B0MVQ2</accession>
<evidence type="ECO:0000313" key="3">
    <source>
        <dbReference type="Proteomes" id="UP000005819"/>
    </source>
</evidence>
<keyword evidence="1" id="KW-1133">Transmembrane helix</keyword>
<evidence type="ECO:0000256" key="1">
    <source>
        <dbReference type="SAM" id="Phobius"/>
    </source>
</evidence>
<feature type="transmembrane region" description="Helical" evidence="1">
    <location>
        <begin position="20"/>
        <end position="40"/>
    </location>
</feature>
<reference evidence="2" key="2">
    <citation type="submission" date="2013-09" db="EMBL/GenBank/DDBJ databases">
        <title>Draft genome sequence of Alistipes putredinis (DSM 17216).</title>
        <authorList>
            <person name="Sudarsanam P."/>
            <person name="Ley R."/>
            <person name="Guruge J."/>
            <person name="Turnbaugh P.J."/>
            <person name="Mahowald M."/>
            <person name="Liep D."/>
            <person name="Gordon J."/>
        </authorList>
    </citation>
    <scope>NUCLEOTIDE SEQUENCE</scope>
    <source>
        <strain evidence="2">DSM 17216</strain>
    </source>
</reference>
<dbReference type="Proteomes" id="UP000005819">
    <property type="component" value="Unassembled WGS sequence"/>
</dbReference>
<sequence>MKIRNLISLFTRLFNIGKHLAHSFIVGFYYLVEAVFGYNYHDKHSNKDKQNKNKNHSFSVFTNLGTFGTTSKK</sequence>
<dbReference type="HOGENOM" id="CLU_2696326_0_0_10"/>
<comment type="caution">
    <text evidence="2">The sequence shown here is derived from an EMBL/GenBank/DDBJ whole genome shotgun (WGS) entry which is preliminary data.</text>
</comment>
<organism evidence="2 3">
    <name type="scientific">Alistipes putredinis DSM 17216</name>
    <dbReference type="NCBI Taxonomy" id="445970"/>
    <lineage>
        <taxon>Bacteria</taxon>
        <taxon>Pseudomonadati</taxon>
        <taxon>Bacteroidota</taxon>
        <taxon>Bacteroidia</taxon>
        <taxon>Bacteroidales</taxon>
        <taxon>Rikenellaceae</taxon>
        <taxon>Alistipes</taxon>
    </lineage>
</organism>
<reference evidence="2" key="1">
    <citation type="submission" date="2007-10" db="EMBL/GenBank/DDBJ databases">
        <authorList>
            <person name="Fulton L."/>
            <person name="Clifton S."/>
            <person name="Fulton B."/>
            <person name="Xu J."/>
            <person name="Minx P."/>
            <person name="Pepin K.H."/>
            <person name="Johnson M."/>
            <person name="Thiruvilangam P."/>
            <person name="Bhonagiri V."/>
            <person name="Nash W.E."/>
            <person name="Mardis E.R."/>
            <person name="Wilson R.K."/>
        </authorList>
    </citation>
    <scope>NUCLEOTIDE SEQUENCE [LARGE SCALE GENOMIC DNA]</scope>
    <source>
        <strain evidence="2">DSM 17216</strain>
    </source>
</reference>
<dbReference type="EMBL" id="ABFK02000017">
    <property type="protein sequence ID" value="EDS04149.1"/>
    <property type="molecule type" value="Genomic_DNA"/>
</dbReference>
<evidence type="ECO:0000313" key="2">
    <source>
        <dbReference type="EMBL" id="EDS04149.1"/>
    </source>
</evidence>
<keyword evidence="1" id="KW-0812">Transmembrane</keyword>